<dbReference type="InterPro" id="IPR036691">
    <property type="entry name" value="Endo/exonu/phosph_ase_sf"/>
</dbReference>
<evidence type="ECO:0008006" key="4">
    <source>
        <dbReference type="Google" id="ProtNLM"/>
    </source>
</evidence>
<dbReference type="SUPFAM" id="SSF56219">
    <property type="entry name" value="DNase I-like"/>
    <property type="match status" value="1"/>
</dbReference>
<dbReference type="Gene3D" id="3.60.10.10">
    <property type="entry name" value="Endonuclease/exonuclease/phosphatase"/>
    <property type="match status" value="1"/>
</dbReference>
<comment type="caution">
    <text evidence="2">The sequence shown here is derived from an EMBL/GenBank/DDBJ whole genome shotgun (WGS) entry which is preliminary data.</text>
</comment>
<gene>
    <name evidence="2" type="ORF">LIER_35500</name>
</gene>
<name>A0AAV3NWB9_LITER</name>
<dbReference type="PANTHER" id="PTHR33710">
    <property type="entry name" value="BNAC02G09200D PROTEIN"/>
    <property type="match status" value="1"/>
</dbReference>
<evidence type="ECO:0000313" key="3">
    <source>
        <dbReference type="Proteomes" id="UP001454036"/>
    </source>
</evidence>
<sequence length="249" mass="28355">MKFSWNLMRFLNNTSKLPTLFIGDFNEVTCNNEHNSHRRSRSTWQMDNFIQAIQDCNLADIGFSGFPFTWCNNFISPFSTRARLHRGLASRDSTSCFPDAELVHLSSNRSDHLPLLLKLGKGQTRLTKTKPRFRFEESWCLYDETAEIVQAAWNSQRKVDPGQHVFSAIQNCQLELDMLNQGTITDQSKRKGKPMILIGDNGQESSGKSGDRNTSFFHAISAQRGKANLITALQKEDGEWVGITRAYIE</sequence>
<reference evidence="2 3" key="1">
    <citation type="submission" date="2024-01" db="EMBL/GenBank/DDBJ databases">
        <title>The complete chloroplast genome sequence of Lithospermum erythrorhizon: insights into the phylogenetic relationship among Boraginaceae species and the maternal lineages of purple gromwells.</title>
        <authorList>
            <person name="Okada T."/>
            <person name="Watanabe K."/>
        </authorList>
    </citation>
    <scope>NUCLEOTIDE SEQUENCE [LARGE SCALE GENOMIC DNA]</scope>
</reference>
<protein>
    <recommendedName>
        <fullName evidence="4">Endonuclease/exonuclease/phosphatase domain-containing protein</fullName>
    </recommendedName>
</protein>
<feature type="compositionally biased region" description="Polar residues" evidence="1">
    <location>
        <begin position="202"/>
        <end position="214"/>
    </location>
</feature>
<evidence type="ECO:0000256" key="1">
    <source>
        <dbReference type="SAM" id="MobiDB-lite"/>
    </source>
</evidence>
<accession>A0AAV3NWB9</accession>
<keyword evidence="3" id="KW-1185">Reference proteome</keyword>
<dbReference type="PANTHER" id="PTHR33710:SF79">
    <property type="entry name" value="OS06G0205337 PROTEIN"/>
    <property type="match status" value="1"/>
</dbReference>
<feature type="region of interest" description="Disordered" evidence="1">
    <location>
        <begin position="185"/>
        <end position="214"/>
    </location>
</feature>
<proteinExistence type="predicted"/>
<dbReference type="AlphaFoldDB" id="A0AAV3NWB9"/>
<dbReference type="Proteomes" id="UP001454036">
    <property type="component" value="Unassembled WGS sequence"/>
</dbReference>
<evidence type="ECO:0000313" key="2">
    <source>
        <dbReference type="EMBL" id="GAA0142023.1"/>
    </source>
</evidence>
<organism evidence="2 3">
    <name type="scientific">Lithospermum erythrorhizon</name>
    <name type="common">Purple gromwell</name>
    <name type="synonym">Lithospermum officinale var. erythrorhizon</name>
    <dbReference type="NCBI Taxonomy" id="34254"/>
    <lineage>
        <taxon>Eukaryota</taxon>
        <taxon>Viridiplantae</taxon>
        <taxon>Streptophyta</taxon>
        <taxon>Embryophyta</taxon>
        <taxon>Tracheophyta</taxon>
        <taxon>Spermatophyta</taxon>
        <taxon>Magnoliopsida</taxon>
        <taxon>eudicotyledons</taxon>
        <taxon>Gunneridae</taxon>
        <taxon>Pentapetalae</taxon>
        <taxon>asterids</taxon>
        <taxon>lamiids</taxon>
        <taxon>Boraginales</taxon>
        <taxon>Boraginaceae</taxon>
        <taxon>Boraginoideae</taxon>
        <taxon>Lithospermeae</taxon>
        <taxon>Lithospermum</taxon>
    </lineage>
</organism>
<dbReference type="EMBL" id="BAABME010015598">
    <property type="protein sequence ID" value="GAA0142023.1"/>
    <property type="molecule type" value="Genomic_DNA"/>
</dbReference>